<feature type="domain" description="CSD" evidence="1">
    <location>
        <begin position="2"/>
        <end position="68"/>
    </location>
</feature>
<organism evidence="2 3">
    <name type="scientific">Prorocentrum cordatum</name>
    <dbReference type="NCBI Taxonomy" id="2364126"/>
    <lineage>
        <taxon>Eukaryota</taxon>
        <taxon>Sar</taxon>
        <taxon>Alveolata</taxon>
        <taxon>Dinophyceae</taxon>
        <taxon>Prorocentrales</taxon>
        <taxon>Prorocentraceae</taxon>
        <taxon>Prorocentrum</taxon>
    </lineage>
</organism>
<dbReference type="InterPro" id="IPR011129">
    <property type="entry name" value="CSD"/>
</dbReference>
<dbReference type="PROSITE" id="PS51857">
    <property type="entry name" value="CSD_2"/>
    <property type="match status" value="1"/>
</dbReference>
<proteinExistence type="predicted"/>
<evidence type="ECO:0000313" key="3">
    <source>
        <dbReference type="Proteomes" id="UP001189429"/>
    </source>
</evidence>
<feature type="non-terminal residue" evidence="2">
    <location>
        <position position="176"/>
    </location>
</feature>
<dbReference type="SMART" id="SM00357">
    <property type="entry name" value="CSP"/>
    <property type="match status" value="1"/>
</dbReference>
<dbReference type="SUPFAM" id="SSF50249">
    <property type="entry name" value="Nucleic acid-binding proteins"/>
    <property type="match status" value="1"/>
</dbReference>
<sequence length="176" mass="18848">MSTTGVLKSMFAEKGFGFVTPDDGSDDCFVHVKDNPELDGIDSGGDAVTFDKEWDDRKGKYKGVNCRALRAPFDGAPAAEGTTQKCPPWSAKDTQASLASVQSSCMQMATDHDASVAGRAGELKTIAEAKKLLQETSSGAVEETYSFLQRKSGSALKTSADLKNAEVVRFVRRLAK</sequence>
<dbReference type="Gene3D" id="2.40.50.140">
    <property type="entry name" value="Nucleic acid-binding proteins"/>
    <property type="match status" value="1"/>
</dbReference>
<dbReference type="InterPro" id="IPR012340">
    <property type="entry name" value="NA-bd_OB-fold"/>
</dbReference>
<gene>
    <name evidence="2" type="ORF">PCOR1329_LOCUS36561</name>
</gene>
<dbReference type="Proteomes" id="UP001189429">
    <property type="component" value="Unassembled WGS sequence"/>
</dbReference>
<evidence type="ECO:0000259" key="1">
    <source>
        <dbReference type="PROSITE" id="PS51857"/>
    </source>
</evidence>
<dbReference type="Pfam" id="PF00313">
    <property type="entry name" value="CSD"/>
    <property type="match status" value="1"/>
</dbReference>
<name>A0ABN9T8A9_9DINO</name>
<dbReference type="InterPro" id="IPR002059">
    <property type="entry name" value="CSP_DNA-bd"/>
</dbReference>
<accession>A0ABN9T8A9</accession>
<protein>
    <recommendedName>
        <fullName evidence="1">CSD domain-containing protein</fullName>
    </recommendedName>
</protein>
<evidence type="ECO:0000313" key="2">
    <source>
        <dbReference type="EMBL" id="CAK0841336.1"/>
    </source>
</evidence>
<dbReference type="EMBL" id="CAUYUJ010014447">
    <property type="protein sequence ID" value="CAK0841336.1"/>
    <property type="molecule type" value="Genomic_DNA"/>
</dbReference>
<dbReference type="CDD" id="cd04458">
    <property type="entry name" value="CSP_CDS"/>
    <property type="match status" value="1"/>
</dbReference>
<reference evidence="2" key="1">
    <citation type="submission" date="2023-10" db="EMBL/GenBank/DDBJ databases">
        <authorList>
            <person name="Chen Y."/>
            <person name="Shah S."/>
            <person name="Dougan E. K."/>
            <person name="Thang M."/>
            <person name="Chan C."/>
        </authorList>
    </citation>
    <scope>NUCLEOTIDE SEQUENCE [LARGE SCALE GENOMIC DNA]</scope>
</reference>
<keyword evidence="3" id="KW-1185">Reference proteome</keyword>
<comment type="caution">
    <text evidence="2">The sequence shown here is derived from an EMBL/GenBank/DDBJ whole genome shotgun (WGS) entry which is preliminary data.</text>
</comment>